<reference evidence="1" key="1">
    <citation type="submission" date="2021-01" db="EMBL/GenBank/DDBJ databases">
        <authorList>
            <person name="Kaushik A."/>
        </authorList>
    </citation>
    <scope>NUCLEOTIDE SEQUENCE</scope>
    <source>
        <strain evidence="1">AG4-R118</strain>
    </source>
</reference>
<dbReference type="SUPFAM" id="SSF81383">
    <property type="entry name" value="F-box domain"/>
    <property type="match status" value="1"/>
</dbReference>
<name>A0A8H3AHS9_9AGAM</name>
<comment type="caution">
    <text evidence="1">The sequence shown here is derived from an EMBL/GenBank/DDBJ whole genome shotgun (WGS) entry which is preliminary data.</text>
</comment>
<dbReference type="Proteomes" id="UP000663888">
    <property type="component" value="Unassembled WGS sequence"/>
</dbReference>
<dbReference type="CDD" id="cd09917">
    <property type="entry name" value="F-box_SF"/>
    <property type="match status" value="1"/>
</dbReference>
<accession>A0A8H3AHS9</accession>
<dbReference type="AlphaFoldDB" id="A0A8H3AHS9"/>
<evidence type="ECO:0000313" key="2">
    <source>
        <dbReference type="Proteomes" id="UP000663888"/>
    </source>
</evidence>
<evidence type="ECO:0000313" key="1">
    <source>
        <dbReference type="EMBL" id="CAE6430338.1"/>
    </source>
</evidence>
<dbReference type="EMBL" id="CAJMWX010000793">
    <property type="protein sequence ID" value="CAE6430338.1"/>
    <property type="molecule type" value="Genomic_DNA"/>
</dbReference>
<protein>
    <recommendedName>
        <fullName evidence="3">F-box domain-containing protein</fullName>
    </recommendedName>
</protein>
<organism evidence="1 2">
    <name type="scientific">Rhizoctonia solani</name>
    <dbReference type="NCBI Taxonomy" id="456999"/>
    <lineage>
        <taxon>Eukaryota</taxon>
        <taxon>Fungi</taxon>
        <taxon>Dikarya</taxon>
        <taxon>Basidiomycota</taxon>
        <taxon>Agaricomycotina</taxon>
        <taxon>Agaricomycetes</taxon>
        <taxon>Cantharellales</taxon>
        <taxon>Ceratobasidiaceae</taxon>
        <taxon>Rhizoctonia</taxon>
    </lineage>
</organism>
<dbReference type="InterPro" id="IPR036047">
    <property type="entry name" value="F-box-like_dom_sf"/>
</dbReference>
<sequence>MSSPTSPPMDRETFALDGISPELIIQILHYCEYPSILSFAATCKAYHELVVQSTSLQLHIELEVQGLEIVNQTCQRGTSYAVLLNDLRRFRDGWLDLEFAAPVDRLVGDSGMLLWELREGFYIRAFSRFEERFSDALQLVPLDSTIPVPLPLTFEFTFNEFTADPRQELFAMLSRDTKRDAHVHVYLCSSTTGLAHPSARHPRLTAEFDFETPYFWPGFSIEIMGRLVVAKVLHPQAHIYELLIWDWRAGILLDRISSQRGICDFTFLDQQHLVVFSGSQSKQEHLDTLALLVYVISKETPTCTGPPNNGPLRVADFPISQPILCLEFPRIRESLRISETGFFLRSEPTPGRAMHTTSVTFACAYAITLSMTFFFRDTFDGWGGYPYYRVFLDGKFLLDQVRTCLNSGMRVLPWSSWGANVTRWFVEPEGPDHWICWMSGSRFITSLPNRPYFCIFDFSPPAVRRYRDRFAQAHPVALDHLVDHSDLAMADGFEDLDRLAGDINLFSQKSPPGHELFAVTVGTDNPCIIKADEYPGFEESITSQLPYRLVFRTNNRKNHEGWQINGDCVVGISSQEVSETLTVYKLK</sequence>
<evidence type="ECO:0008006" key="3">
    <source>
        <dbReference type="Google" id="ProtNLM"/>
    </source>
</evidence>
<gene>
    <name evidence="1" type="ORF">RDB_LOCUS34642</name>
</gene>
<proteinExistence type="predicted"/>